<dbReference type="PROSITE" id="PS50943">
    <property type="entry name" value="HTH_CROC1"/>
    <property type="match status" value="1"/>
</dbReference>
<sequence>MTEFNDVISSRLNELFAGETDYMTASKLNMSLANLNKIRNGKQQPTAETLKLISEKYNVSVDWILGIKEHRDINALDLTTLTYEQVFSLISPK</sequence>
<reference evidence="2 3" key="1">
    <citation type="submission" date="2019-08" db="EMBL/GenBank/DDBJ databases">
        <title>In-depth cultivation of the pig gut microbiome towards novel bacterial diversity and tailored functional studies.</title>
        <authorList>
            <person name="Wylensek D."/>
            <person name="Hitch T.C.A."/>
            <person name="Clavel T."/>
        </authorList>
    </citation>
    <scope>NUCLEOTIDE SEQUENCE [LARGE SCALE GENOMIC DNA]</scope>
    <source>
        <strain evidence="2 3">Oil+RF-744-WCA-WT-13</strain>
    </source>
</reference>
<dbReference type="CDD" id="cd00093">
    <property type="entry name" value="HTH_XRE"/>
    <property type="match status" value="1"/>
</dbReference>
<name>A0A7X2PAV0_9FIRM</name>
<evidence type="ECO:0000313" key="3">
    <source>
        <dbReference type="Proteomes" id="UP000466864"/>
    </source>
</evidence>
<feature type="domain" description="HTH cro/C1-type" evidence="1">
    <location>
        <begin position="25"/>
        <end position="64"/>
    </location>
</feature>
<dbReference type="InterPro" id="IPR001387">
    <property type="entry name" value="Cro/C1-type_HTH"/>
</dbReference>
<evidence type="ECO:0000259" key="1">
    <source>
        <dbReference type="PROSITE" id="PS50943"/>
    </source>
</evidence>
<dbReference type="GO" id="GO:0003677">
    <property type="term" value="F:DNA binding"/>
    <property type="evidence" value="ECO:0007669"/>
    <property type="project" value="InterPro"/>
</dbReference>
<dbReference type="AlphaFoldDB" id="A0A7X2PAV0"/>
<dbReference type="Gene3D" id="1.10.260.40">
    <property type="entry name" value="lambda repressor-like DNA-binding domains"/>
    <property type="match status" value="1"/>
</dbReference>
<gene>
    <name evidence="2" type="ORF">FYJ60_11285</name>
</gene>
<dbReference type="SUPFAM" id="SSF47413">
    <property type="entry name" value="lambda repressor-like DNA-binding domains"/>
    <property type="match status" value="1"/>
</dbReference>
<dbReference type="RefSeq" id="WP_154458789.1">
    <property type="nucleotide sequence ID" value="NZ_VUMV01000009.1"/>
</dbReference>
<dbReference type="InterPro" id="IPR010982">
    <property type="entry name" value="Lambda_DNA-bd_dom_sf"/>
</dbReference>
<organism evidence="2 3">
    <name type="scientific">Bilifractor porci</name>
    <dbReference type="NCBI Taxonomy" id="2606636"/>
    <lineage>
        <taxon>Bacteria</taxon>
        <taxon>Bacillati</taxon>
        <taxon>Bacillota</taxon>
        <taxon>Clostridia</taxon>
        <taxon>Lachnospirales</taxon>
        <taxon>Lachnospiraceae</taxon>
        <taxon>Bilifractor</taxon>
    </lineage>
</organism>
<protein>
    <submittedName>
        <fullName evidence="2">Helix-turn-helix transcriptional regulator</fullName>
    </submittedName>
</protein>
<evidence type="ECO:0000313" key="2">
    <source>
        <dbReference type="EMBL" id="MST82888.1"/>
    </source>
</evidence>
<dbReference type="EMBL" id="VUMV01000009">
    <property type="protein sequence ID" value="MST82888.1"/>
    <property type="molecule type" value="Genomic_DNA"/>
</dbReference>
<dbReference type="Proteomes" id="UP000466864">
    <property type="component" value="Unassembled WGS sequence"/>
</dbReference>
<comment type="caution">
    <text evidence="2">The sequence shown here is derived from an EMBL/GenBank/DDBJ whole genome shotgun (WGS) entry which is preliminary data.</text>
</comment>
<accession>A0A7X2PAV0</accession>
<keyword evidence="3" id="KW-1185">Reference proteome</keyword>
<proteinExistence type="predicted"/>
<dbReference type="Pfam" id="PF01381">
    <property type="entry name" value="HTH_3"/>
    <property type="match status" value="1"/>
</dbReference>